<dbReference type="InterPro" id="IPR036388">
    <property type="entry name" value="WH-like_DNA-bd_sf"/>
</dbReference>
<name>A0A0W0W6Z5_9GAMM</name>
<dbReference type="SUPFAM" id="SSF102405">
    <property type="entry name" value="MCP/YpsA-like"/>
    <property type="match status" value="1"/>
</dbReference>
<feature type="domain" description="DprA winged helix" evidence="3">
    <location>
        <begin position="320"/>
        <end position="374"/>
    </location>
</feature>
<dbReference type="Pfam" id="PF17782">
    <property type="entry name" value="WHD_DprA"/>
    <property type="match status" value="1"/>
</dbReference>
<gene>
    <name evidence="4" type="primary">smf</name>
    <name evidence="4" type="ORF">Lmac_1057</name>
</gene>
<dbReference type="PANTHER" id="PTHR43022">
    <property type="entry name" value="PROTEIN SMF"/>
    <property type="match status" value="1"/>
</dbReference>
<dbReference type="SUPFAM" id="SSF47781">
    <property type="entry name" value="RuvA domain 2-like"/>
    <property type="match status" value="1"/>
</dbReference>
<dbReference type="EMBL" id="LNYL01000027">
    <property type="protein sequence ID" value="KTD27998.1"/>
    <property type="molecule type" value="Genomic_DNA"/>
</dbReference>
<feature type="domain" description="Smf/DprA SLOG" evidence="2">
    <location>
        <begin position="99"/>
        <end position="307"/>
    </location>
</feature>
<evidence type="ECO:0000259" key="3">
    <source>
        <dbReference type="Pfam" id="PF17782"/>
    </source>
</evidence>
<evidence type="ECO:0000313" key="5">
    <source>
        <dbReference type="Proteomes" id="UP000054908"/>
    </source>
</evidence>
<proteinExistence type="inferred from homology"/>
<sequence length="382" mass="42396">MRVIIANTSQSCKTTILRMDMDMDNNYYLLALNRIQRIGPRTIRKLLTRWPELEELFRLSSEQMQTAGFTPQLAELITQFNFDEIEADLRWQEESNHHLLTWNDVQYPALLKEIHDPPPVLYLKGDLSSLQQSTIAIVGSRKPSITGAETAWRFSFELALNKLTIISGLALGIDAQAHQGCLEAKGKTIAVLGTGIDCMYPRQHAQLAQHICDNGLLISEFPLKTAPSAGHFPRRNRIISGLALATLVVEATIRSGSLITARLALEQNRDVLAIPGSIYNPQVRGCHYLLQQGAKLVTSSQEVIEELGLDNRVINQSNTIESLASDNKNLVKCIGFEITTVDQIVRRSGLSVEEVACGLATLEIQGSIKAVPGGYMRCSYER</sequence>
<dbReference type="Gene3D" id="3.40.50.450">
    <property type="match status" value="1"/>
</dbReference>
<dbReference type="GO" id="GO:0009294">
    <property type="term" value="P:DNA-mediated transformation"/>
    <property type="evidence" value="ECO:0007669"/>
    <property type="project" value="InterPro"/>
</dbReference>
<evidence type="ECO:0000256" key="1">
    <source>
        <dbReference type="ARBA" id="ARBA00006525"/>
    </source>
</evidence>
<dbReference type="PANTHER" id="PTHR43022:SF1">
    <property type="entry name" value="PROTEIN SMF"/>
    <property type="match status" value="1"/>
</dbReference>
<dbReference type="NCBIfam" id="TIGR00732">
    <property type="entry name" value="dprA"/>
    <property type="match status" value="1"/>
</dbReference>
<dbReference type="Gene3D" id="1.10.10.10">
    <property type="entry name" value="Winged helix-like DNA-binding domain superfamily/Winged helix DNA-binding domain"/>
    <property type="match status" value="1"/>
</dbReference>
<dbReference type="Proteomes" id="UP000054908">
    <property type="component" value="Unassembled WGS sequence"/>
</dbReference>
<dbReference type="AlphaFoldDB" id="A0A0W0W6Z5"/>
<dbReference type="PATRIC" id="fig|466.6.peg.1125"/>
<protein>
    <submittedName>
        <fullName evidence="4">Protein smf</fullName>
    </submittedName>
</protein>
<dbReference type="InterPro" id="IPR041614">
    <property type="entry name" value="DprA_WH"/>
</dbReference>
<evidence type="ECO:0000259" key="2">
    <source>
        <dbReference type="Pfam" id="PF02481"/>
    </source>
</evidence>
<comment type="similarity">
    <text evidence="1">Belongs to the DprA/Smf family.</text>
</comment>
<dbReference type="InterPro" id="IPR057666">
    <property type="entry name" value="DrpA_SLOG"/>
</dbReference>
<dbReference type="Pfam" id="PF02481">
    <property type="entry name" value="DNA_processg_A"/>
    <property type="match status" value="1"/>
</dbReference>
<organism evidence="4 5">
    <name type="scientific">Legionella maceachernii</name>
    <dbReference type="NCBI Taxonomy" id="466"/>
    <lineage>
        <taxon>Bacteria</taxon>
        <taxon>Pseudomonadati</taxon>
        <taxon>Pseudomonadota</taxon>
        <taxon>Gammaproteobacteria</taxon>
        <taxon>Legionellales</taxon>
        <taxon>Legionellaceae</taxon>
        <taxon>Legionella</taxon>
    </lineage>
</organism>
<dbReference type="InterPro" id="IPR010994">
    <property type="entry name" value="RuvA_2-like"/>
</dbReference>
<comment type="caution">
    <text evidence="4">The sequence shown here is derived from an EMBL/GenBank/DDBJ whole genome shotgun (WGS) entry which is preliminary data.</text>
</comment>
<keyword evidence="5" id="KW-1185">Reference proteome</keyword>
<evidence type="ECO:0000313" key="4">
    <source>
        <dbReference type="EMBL" id="KTD27998.1"/>
    </source>
</evidence>
<reference evidence="4 5" key="1">
    <citation type="submission" date="2015-11" db="EMBL/GenBank/DDBJ databases">
        <title>Genomic analysis of 38 Legionella species identifies large and diverse effector repertoires.</title>
        <authorList>
            <person name="Burstein D."/>
            <person name="Amaro F."/>
            <person name="Zusman T."/>
            <person name="Lifshitz Z."/>
            <person name="Cohen O."/>
            <person name="Gilbert J.A."/>
            <person name="Pupko T."/>
            <person name="Shuman H.A."/>
            <person name="Segal G."/>
        </authorList>
    </citation>
    <scope>NUCLEOTIDE SEQUENCE [LARGE SCALE GENOMIC DNA]</scope>
    <source>
        <strain evidence="4 5">PX-1-G2-E2</strain>
    </source>
</reference>
<accession>A0A0W0W6Z5</accession>
<dbReference type="STRING" id="466.Lmac_1057"/>
<dbReference type="InterPro" id="IPR003488">
    <property type="entry name" value="DprA"/>
</dbReference>